<gene>
    <name evidence="1" type="ORF">PoB_004206000</name>
</gene>
<evidence type="ECO:0000313" key="2">
    <source>
        <dbReference type="Proteomes" id="UP000735302"/>
    </source>
</evidence>
<comment type="caution">
    <text evidence="1">The sequence shown here is derived from an EMBL/GenBank/DDBJ whole genome shotgun (WGS) entry which is preliminary data.</text>
</comment>
<reference evidence="1 2" key="1">
    <citation type="journal article" date="2021" name="Elife">
        <title>Chloroplast acquisition without the gene transfer in kleptoplastic sea slugs, Plakobranchus ocellatus.</title>
        <authorList>
            <person name="Maeda T."/>
            <person name="Takahashi S."/>
            <person name="Yoshida T."/>
            <person name="Shimamura S."/>
            <person name="Takaki Y."/>
            <person name="Nagai Y."/>
            <person name="Toyoda A."/>
            <person name="Suzuki Y."/>
            <person name="Arimoto A."/>
            <person name="Ishii H."/>
            <person name="Satoh N."/>
            <person name="Nishiyama T."/>
            <person name="Hasebe M."/>
            <person name="Maruyama T."/>
            <person name="Minagawa J."/>
            <person name="Obokata J."/>
            <person name="Shigenobu S."/>
        </authorList>
    </citation>
    <scope>NUCLEOTIDE SEQUENCE [LARGE SCALE GENOMIC DNA]</scope>
</reference>
<organism evidence="1 2">
    <name type="scientific">Plakobranchus ocellatus</name>
    <dbReference type="NCBI Taxonomy" id="259542"/>
    <lineage>
        <taxon>Eukaryota</taxon>
        <taxon>Metazoa</taxon>
        <taxon>Spiralia</taxon>
        <taxon>Lophotrochozoa</taxon>
        <taxon>Mollusca</taxon>
        <taxon>Gastropoda</taxon>
        <taxon>Heterobranchia</taxon>
        <taxon>Euthyneura</taxon>
        <taxon>Panpulmonata</taxon>
        <taxon>Sacoglossa</taxon>
        <taxon>Placobranchoidea</taxon>
        <taxon>Plakobranchidae</taxon>
        <taxon>Plakobranchus</taxon>
    </lineage>
</organism>
<dbReference type="EMBL" id="BLXT01004610">
    <property type="protein sequence ID" value="GFO15555.1"/>
    <property type="molecule type" value="Genomic_DNA"/>
</dbReference>
<dbReference type="Proteomes" id="UP000735302">
    <property type="component" value="Unassembled WGS sequence"/>
</dbReference>
<sequence>MTKICWYWRLRSVRARENKHTSPNTGTVRDVWTGTREYTCLFGESTLLEVAVDFKQNNQPHGNLSPPCLPTHVSSKDRNTHKPIPAVCGQRVLSNYRKCPNWLSAQGKNNSGRDETQTYGLDCSLPAGPDVGSFGQHDLTRPYQ</sequence>
<name>A0AAV4B8X9_9GAST</name>
<keyword evidence="2" id="KW-1185">Reference proteome</keyword>
<evidence type="ECO:0000313" key="1">
    <source>
        <dbReference type="EMBL" id="GFO15555.1"/>
    </source>
</evidence>
<accession>A0AAV4B8X9</accession>
<proteinExistence type="predicted"/>
<dbReference type="AlphaFoldDB" id="A0AAV4B8X9"/>
<protein>
    <submittedName>
        <fullName evidence="1">Uncharacterized protein</fullName>
    </submittedName>
</protein>